<sequence length="332" mass="35826">MEPVGLGRRDNDVYLALLELRRATAVELAEHVGESPAAVRACLATLVGAGLVHQLGYAPAAYLIVAPDEALAALIQRRRGDLARMQVHAEELAQRLRSGPPRTGSPVELVEGEDAVIASVTRLQAQARKEVLAVDAPPYLGGQWNPNDFEITQLAVGVEYRFVYSADSLSTPMHVANMRRCVEAGEQARVLPDASMKMLIVDRHTALMPASYQDPDPAVRLLVRESALIDVLVCGFEQMWQRATPVLSEAVLSEAVLTGTGQPTAVADRPVPSARDGELLALLASGMKDRSIARALGVTERTVGRRVTELMTELGAQSRFQAGLLASRKGWI</sequence>
<dbReference type="STRING" id="1179773.BN6_60370"/>
<dbReference type="eggNOG" id="COG2197">
    <property type="taxonomic scope" value="Bacteria"/>
</dbReference>
<dbReference type="SUPFAM" id="SSF46785">
    <property type="entry name" value="Winged helix' DNA-binding domain"/>
    <property type="match status" value="1"/>
</dbReference>
<keyword evidence="3" id="KW-1185">Reference proteome</keyword>
<dbReference type="SUPFAM" id="SSF46894">
    <property type="entry name" value="C-terminal effector domain of the bipartite response regulators"/>
    <property type="match status" value="1"/>
</dbReference>
<dbReference type="SMART" id="SM00421">
    <property type="entry name" value="HTH_LUXR"/>
    <property type="match status" value="1"/>
</dbReference>
<evidence type="ECO:0000313" key="2">
    <source>
        <dbReference type="EMBL" id="CCH33293.1"/>
    </source>
</evidence>
<dbReference type="PATRIC" id="fig|1179773.3.peg.6081"/>
<accession>K0K9J3</accession>
<dbReference type="CDD" id="cd06170">
    <property type="entry name" value="LuxR_C_like"/>
    <property type="match status" value="1"/>
</dbReference>
<feature type="domain" description="HTH luxR-type" evidence="1">
    <location>
        <begin position="265"/>
        <end position="330"/>
    </location>
</feature>
<dbReference type="InterPro" id="IPR002831">
    <property type="entry name" value="Tscrpt_reg_TrmB_N"/>
</dbReference>
<dbReference type="InterPro" id="IPR011991">
    <property type="entry name" value="ArsR-like_HTH"/>
</dbReference>
<dbReference type="KEGG" id="sesp:BN6_60370"/>
<evidence type="ECO:0000259" key="1">
    <source>
        <dbReference type="PROSITE" id="PS50043"/>
    </source>
</evidence>
<dbReference type="Pfam" id="PF00196">
    <property type="entry name" value="GerE"/>
    <property type="match status" value="1"/>
</dbReference>
<dbReference type="InterPro" id="IPR036388">
    <property type="entry name" value="WH-like_DNA-bd_sf"/>
</dbReference>
<dbReference type="GO" id="GO:0003677">
    <property type="term" value="F:DNA binding"/>
    <property type="evidence" value="ECO:0007669"/>
    <property type="project" value="InterPro"/>
</dbReference>
<organism evidence="2 3">
    <name type="scientific">Saccharothrix espanaensis (strain ATCC 51144 / DSM 44229 / JCM 9112 / NBRC 15066 / NRRL 15764)</name>
    <dbReference type="NCBI Taxonomy" id="1179773"/>
    <lineage>
        <taxon>Bacteria</taxon>
        <taxon>Bacillati</taxon>
        <taxon>Actinomycetota</taxon>
        <taxon>Actinomycetes</taxon>
        <taxon>Pseudonocardiales</taxon>
        <taxon>Pseudonocardiaceae</taxon>
        <taxon>Saccharothrix</taxon>
    </lineage>
</organism>
<proteinExistence type="predicted"/>
<dbReference type="GO" id="GO:0006355">
    <property type="term" value="P:regulation of DNA-templated transcription"/>
    <property type="evidence" value="ECO:0007669"/>
    <property type="project" value="InterPro"/>
</dbReference>
<dbReference type="InterPro" id="IPR000792">
    <property type="entry name" value="Tscrpt_reg_LuxR_C"/>
</dbReference>
<dbReference type="CDD" id="cd00090">
    <property type="entry name" value="HTH_ARSR"/>
    <property type="match status" value="1"/>
</dbReference>
<dbReference type="AlphaFoldDB" id="K0K9J3"/>
<dbReference type="HOGENOM" id="CLU_056943_1_0_11"/>
<dbReference type="PANTHER" id="PTHR34293:SF1">
    <property type="entry name" value="HTH-TYPE TRANSCRIPTIONAL REGULATOR TRMBL2"/>
    <property type="match status" value="1"/>
</dbReference>
<gene>
    <name evidence="2" type="ordered locus">BN6_60370</name>
</gene>
<dbReference type="InterPro" id="IPR016032">
    <property type="entry name" value="Sig_transdc_resp-reg_C-effctor"/>
</dbReference>
<dbReference type="InterPro" id="IPR036390">
    <property type="entry name" value="WH_DNA-bd_sf"/>
</dbReference>
<dbReference type="Pfam" id="PF01978">
    <property type="entry name" value="TrmB"/>
    <property type="match status" value="1"/>
</dbReference>
<dbReference type="eggNOG" id="COG1378">
    <property type="taxonomic scope" value="Bacteria"/>
</dbReference>
<dbReference type="EMBL" id="HE804045">
    <property type="protein sequence ID" value="CCH33293.1"/>
    <property type="molecule type" value="Genomic_DNA"/>
</dbReference>
<dbReference type="PANTHER" id="PTHR34293">
    <property type="entry name" value="HTH-TYPE TRANSCRIPTIONAL REGULATOR TRMBL2"/>
    <property type="match status" value="1"/>
</dbReference>
<reference evidence="2 3" key="1">
    <citation type="journal article" date="2012" name="BMC Genomics">
        <title>Complete genome sequence of Saccharothrix espanaensis DSM 44229T and comparison to the other completely sequenced Pseudonocardiaceae.</title>
        <authorList>
            <person name="Strobel T."/>
            <person name="Al-Dilaimi A."/>
            <person name="Blom J."/>
            <person name="Gessner A."/>
            <person name="Kalinowski J."/>
            <person name="Luzhetska M."/>
            <person name="Puhler A."/>
            <person name="Szczepanowski R."/>
            <person name="Bechthold A."/>
            <person name="Ruckert C."/>
        </authorList>
    </citation>
    <scope>NUCLEOTIDE SEQUENCE [LARGE SCALE GENOMIC DNA]</scope>
    <source>
        <strain evidence="3">ATCC 51144 / DSM 44229 / JCM 9112 / NBRC 15066 / NRRL 15764</strain>
    </source>
</reference>
<name>K0K9J3_SACES</name>
<dbReference type="InterPro" id="IPR051797">
    <property type="entry name" value="TrmB-like"/>
</dbReference>
<dbReference type="Gene3D" id="1.10.10.10">
    <property type="entry name" value="Winged helix-like DNA-binding domain superfamily/Winged helix DNA-binding domain"/>
    <property type="match status" value="2"/>
</dbReference>
<protein>
    <submittedName>
        <fullName evidence="2">Putative transcriptional regulator</fullName>
    </submittedName>
</protein>
<evidence type="ECO:0000313" key="3">
    <source>
        <dbReference type="Proteomes" id="UP000006281"/>
    </source>
</evidence>
<dbReference type="Proteomes" id="UP000006281">
    <property type="component" value="Chromosome"/>
</dbReference>
<dbReference type="PROSITE" id="PS50043">
    <property type="entry name" value="HTH_LUXR_2"/>
    <property type="match status" value="1"/>
</dbReference>